<organism evidence="3 4">
    <name type="scientific">Amycolatopsis magusensis</name>
    <dbReference type="NCBI Taxonomy" id="882444"/>
    <lineage>
        <taxon>Bacteria</taxon>
        <taxon>Bacillati</taxon>
        <taxon>Actinomycetota</taxon>
        <taxon>Actinomycetes</taxon>
        <taxon>Pseudonocardiales</taxon>
        <taxon>Pseudonocardiaceae</taxon>
        <taxon>Amycolatopsis</taxon>
    </lineage>
</organism>
<protein>
    <submittedName>
        <fullName evidence="3">D-alanyl-D-alanine carboxypeptidase</fullName>
        <ecNumber evidence="3">3.4.16.4</ecNumber>
    </submittedName>
</protein>
<keyword evidence="1" id="KW-0732">Signal</keyword>
<dbReference type="GO" id="GO:0009002">
    <property type="term" value="F:serine-type D-Ala-D-Ala carboxypeptidase activity"/>
    <property type="evidence" value="ECO:0007669"/>
    <property type="project" value="UniProtKB-EC"/>
</dbReference>
<dbReference type="EC" id="3.4.16.4" evidence="3"/>
<gene>
    <name evidence="3" type="ORF">JOM49_003227</name>
</gene>
<evidence type="ECO:0000259" key="2">
    <source>
        <dbReference type="Pfam" id="PF00144"/>
    </source>
</evidence>
<name>A0ABS4PQK6_9PSEU</name>
<dbReference type="InterPro" id="IPR050491">
    <property type="entry name" value="AmpC-like"/>
</dbReference>
<dbReference type="Proteomes" id="UP000741013">
    <property type="component" value="Unassembled WGS sequence"/>
</dbReference>
<dbReference type="PANTHER" id="PTHR46825:SF7">
    <property type="entry name" value="D-ALANYL-D-ALANINE CARBOXYPEPTIDASE"/>
    <property type="match status" value="1"/>
</dbReference>
<evidence type="ECO:0000256" key="1">
    <source>
        <dbReference type="SAM" id="SignalP"/>
    </source>
</evidence>
<dbReference type="RefSeq" id="WP_209665089.1">
    <property type="nucleotide sequence ID" value="NZ_JAGGMS010000001.1"/>
</dbReference>
<keyword evidence="4" id="KW-1185">Reference proteome</keyword>
<dbReference type="SUPFAM" id="SSF56601">
    <property type="entry name" value="beta-lactamase/transpeptidase-like"/>
    <property type="match status" value="1"/>
</dbReference>
<dbReference type="PANTHER" id="PTHR46825">
    <property type="entry name" value="D-ALANYL-D-ALANINE-CARBOXYPEPTIDASE/ENDOPEPTIDASE AMPH"/>
    <property type="match status" value="1"/>
</dbReference>
<reference evidence="3 4" key="1">
    <citation type="submission" date="2021-03" db="EMBL/GenBank/DDBJ databases">
        <title>Sequencing the genomes of 1000 actinobacteria strains.</title>
        <authorList>
            <person name="Klenk H.-P."/>
        </authorList>
    </citation>
    <scope>NUCLEOTIDE SEQUENCE [LARGE SCALE GENOMIC DNA]</scope>
    <source>
        <strain evidence="3 4">DSM 45510</strain>
    </source>
</reference>
<sequence>MKFLRHLALGAAIVLTGSAATTGAAHAATPAEILRAGAELGVSQGYPGVIGLVRTGETTERVSAGWGDQFMRVPADPRAKYRIGSNTKAFVATVLLQLTGEGRLSLDDPVAKWLPGAVARNGNDGTKISVRQLLNHTSGLADYIGDARVAVPYVADLNPGKLWPPQTLVDIATDQAPVGAPGQKYSYANTNYVLAGMVIKAVTGAEAAAEVHRRIIEPLGLSGTTFPVSDPKLYGNWLHGYFFVRDISFSSVQITGAAGAMVSTMDDLAKFERALVAGELLAPAQQAELKTTVPVDATSGYGLGIVSVQLPCGRAWTHSGAVLGYFNSWLTSDDGSKQVLVAANEYHLLGGTPAQAAIGEAAADAYCAR</sequence>
<feature type="chain" id="PRO_5046385824" evidence="1">
    <location>
        <begin position="28"/>
        <end position="369"/>
    </location>
</feature>
<keyword evidence="3" id="KW-0121">Carboxypeptidase</keyword>
<dbReference type="Gene3D" id="3.40.710.10">
    <property type="entry name" value="DD-peptidase/beta-lactamase superfamily"/>
    <property type="match status" value="1"/>
</dbReference>
<keyword evidence="3" id="KW-0645">Protease</keyword>
<dbReference type="InterPro" id="IPR001466">
    <property type="entry name" value="Beta-lactam-related"/>
</dbReference>
<evidence type="ECO:0000313" key="3">
    <source>
        <dbReference type="EMBL" id="MBP2181701.1"/>
    </source>
</evidence>
<dbReference type="EMBL" id="JAGGMS010000001">
    <property type="protein sequence ID" value="MBP2181701.1"/>
    <property type="molecule type" value="Genomic_DNA"/>
</dbReference>
<evidence type="ECO:0000313" key="4">
    <source>
        <dbReference type="Proteomes" id="UP000741013"/>
    </source>
</evidence>
<dbReference type="Pfam" id="PF00144">
    <property type="entry name" value="Beta-lactamase"/>
    <property type="match status" value="1"/>
</dbReference>
<comment type="caution">
    <text evidence="3">The sequence shown here is derived from an EMBL/GenBank/DDBJ whole genome shotgun (WGS) entry which is preliminary data.</text>
</comment>
<feature type="signal peptide" evidence="1">
    <location>
        <begin position="1"/>
        <end position="27"/>
    </location>
</feature>
<dbReference type="InterPro" id="IPR012338">
    <property type="entry name" value="Beta-lactam/transpept-like"/>
</dbReference>
<proteinExistence type="predicted"/>
<keyword evidence="3" id="KW-0378">Hydrolase</keyword>
<feature type="domain" description="Beta-lactamase-related" evidence="2">
    <location>
        <begin position="42"/>
        <end position="333"/>
    </location>
</feature>
<accession>A0ABS4PQK6</accession>